<keyword evidence="6" id="KW-0176">Collagen</keyword>
<dbReference type="InterPro" id="IPR001442">
    <property type="entry name" value="Collagen_IV_NC"/>
</dbReference>
<dbReference type="GO" id="GO:0005581">
    <property type="term" value="C:collagen trimer"/>
    <property type="evidence" value="ECO:0007669"/>
    <property type="project" value="UniProtKB-KW"/>
</dbReference>
<evidence type="ECO:0000256" key="4">
    <source>
        <dbReference type="ARBA" id="ARBA00022737"/>
    </source>
</evidence>
<name>A0AAZ3Q516_ONCTS</name>
<dbReference type="InterPro" id="IPR036954">
    <property type="entry name" value="Collagen_IV_NC_sf"/>
</dbReference>
<dbReference type="Gene3D" id="2.170.240.10">
    <property type="entry name" value="Collagen IV, non-collagenous"/>
    <property type="match status" value="1"/>
</dbReference>
<protein>
    <recommendedName>
        <fullName evidence="9">Collagen IV NC1 domain-containing protein</fullName>
    </recommendedName>
</protein>
<keyword evidence="5" id="KW-0084">Basement membrane</keyword>
<sequence length="184" mass="20535">TLLLYTALPFTTSNPRFPSLVSICRFPSVVFHLVISYLFPFLLLFIPHCFPSLFSSPFSSTFLLHHLSPPPPLSSTSFLFSQQTGAGAEGSGQPLGSPGSCLEHFRQVPFIECHGRGTCNYFPDSYSFWLALLDPNHMFSKPVPQTVKGPLLEEVISRCRVCRKPQSNDKSNQAQAITQNIWNI</sequence>
<evidence type="ECO:0000259" key="9">
    <source>
        <dbReference type="PROSITE" id="PS51403"/>
    </source>
</evidence>
<dbReference type="InterPro" id="IPR016187">
    <property type="entry name" value="CTDL_fold"/>
</dbReference>
<accession>A0AAZ3Q516</accession>
<evidence type="ECO:0000256" key="8">
    <source>
        <dbReference type="SAM" id="Phobius"/>
    </source>
</evidence>
<proteinExistence type="predicted"/>
<keyword evidence="8" id="KW-1133">Transmembrane helix</keyword>
<dbReference type="Ensembl" id="ENSOTST00005177226.1">
    <property type="protein sequence ID" value="ENSOTSP00005124312.1"/>
    <property type="gene ID" value="ENSOTSG00005063503.1"/>
</dbReference>
<dbReference type="GO" id="GO:0005604">
    <property type="term" value="C:basement membrane"/>
    <property type="evidence" value="ECO:0007669"/>
    <property type="project" value="UniProtKB-SubCell"/>
</dbReference>
<evidence type="ECO:0000256" key="1">
    <source>
        <dbReference type="ARBA" id="ARBA00004302"/>
    </source>
</evidence>
<keyword evidence="8" id="KW-0812">Transmembrane</keyword>
<dbReference type="GeneTree" id="ENSGT00940000161675"/>
<keyword evidence="3" id="KW-0272">Extracellular matrix</keyword>
<evidence type="ECO:0000256" key="2">
    <source>
        <dbReference type="ARBA" id="ARBA00022525"/>
    </source>
</evidence>
<dbReference type="SMART" id="SM00111">
    <property type="entry name" value="C4"/>
    <property type="match status" value="1"/>
</dbReference>
<evidence type="ECO:0000256" key="7">
    <source>
        <dbReference type="ARBA" id="ARBA00023157"/>
    </source>
</evidence>
<dbReference type="Pfam" id="PF01413">
    <property type="entry name" value="C4"/>
    <property type="match status" value="1"/>
</dbReference>
<keyword evidence="11" id="KW-1185">Reference proteome</keyword>
<keyword evidence="4" id="KW-0677">Repeat</keyword>
<keyword evidence="2" id="KW-0964">Secreted</keyword>
<evidence type="ECO:0000313" key="11">
    <source>
        <dbReference type="Proteomes" id="UP000694402"/>
    </source>
</evidence>
<keyword evidence="7" id="KW-1015">Disulfide bond</keyword>
<evidence type="ECO:0000256" key="6">
    <source>
        <dbReference type="ARBA" id="ARBA00023119"/>
    </source>
</evidence>
<dbReference type="GO" id="GO:0005201">
    <property type="term" value="F:extracellular matrix structural constituent"/>
    <property type="evidence" value="ECO:0007669"/>
    <property type="project" value="InterPro"/>
</dbReference>
<reference evidence="10" key="2">
    <citation type="submission" date="2025-08" db="UniProtKB">
        <authorList>
            <consortium name="Ensembl"/>
        </authorList>
    </citation>
    <scope>IDENTIFICATION</scope>
</reference>
<evidence type="ECO:0000256" key="5">
    <source>
        <dbReference type="ARBA" id="ARBA00022869"/>
    </source>
</evidence>
<reference evidence="10" key="3">
    <citation type="submission" date="2025-09" db="UniProtKB">
        <authorList>
            <consortium name="Ensembl"/>
        </authorList>
    </citation>
    <scope>IDENTIFICATION</scope>
</reference>
<dbReference type="SUPFAM" id="SSF56436">
    <property type="entry name" value="C-type lectin-like"/>
    <property type="match status" value="1"/>
</dbReference>
<reference evidence="11" key="1">
    <citation type="journal article" date="2018" name="PLoS ONE">
        <title>Chinook salmon (Oncorhynchus tshawytscha) genome and transcriptome.</title>
        <authorList>
            <person name="Christensen K.A."/>
            <person name="Leong J.S."/>
            <person name="Sakhrani D."/>
            <person name="Biagi C.A."/>
            <person name="Minkley D.R."/>
            <person name="Withler R.E."/>
            <person name="Rondeau E.B."/>
            <person name="Koop B.F."/>
            <person name="Devlin R.H."/>
        </authorList>
    </citation>
    <scope>NUCLEOTIDE SEQUENCE [LARGE SCALE GENOMIC DNA]</scope>
</reference>
<feature type="transmembrane region" description="Helical" evidence="8">
    <location>
        <begin position="20"/>
        <end position="46"/>
    </location>
</feature>
<feature type="domain" description="Collagen IV NC1" evidence="9">
    <location>
        <begin position="80"/>
        <end position="166"/>
    </location>
</feature>
<evidence type="ECO:0000313" key="10">
    <source>
        <dbReference type="Ensembl" id="ENSOTSP00005124312.1"/>
    </source>
</evidence>
<dbReference type="Proteomes" id="UP000694402">
    <property type="component" value="Unassembled WGS sequence"/>
</dbReference>
<evidence type="ECO:0000256" key="3">
    <source>
        <dbReference type="ARBA" id="ARBA00022530"/>
    </source>
</evidence>
<dbReference type="PROSITE" id="PS51403">
    <property type="entry name" value="NC1_IV"/>
    <property type="match status" value="1"/>
</dbReference>
<comment type="subcellular location">
    <subcellularLocation>
        <location evidence="1">Secreted</location>
        <location evidence="1">Extracellular space</location>
        <location evidence="1">Extracellular matrix</location>
        <location evidence="1">Basement membrane</location>
    </subcellularLocation>
</comment>
<keyword evidence="8" id="KW-0472">Membrane</keyword>
<organism evidence="10 11">
    <name type="scientific">Oncorhynchus tshawytscha</name>
    <name type="common">Chinook salmon</name>
    <name type="synonym">Salmo tshawytscha</name>
    <dbReference type="NCBI Taxonomy" id="74940"/>
    <lineage>
        <taxon>Eukaryota</taxon>
        <taxon>Metazoa</taxon>
        <taxon>Chordata</taxon>
        <taxon>Craniata</taxon>
        <taxon>Vertebrata</taxon>
        <taxon>Euteleostomi</taxon>
        <taxon>Actinopterygii</taxon>
        <taxon>Neopterygii</taxon>
        <taxon>Teleostei</taxon>
        <taxon>Protacanthopterygii</taxon>
        <taxon>Salmoniformes</taxon>
        <taxon>Salmonidae</taxon>
        <taxon>Salmoninae</taxon>
        <taxon>Oncorhynchus</taxon>
    </lineage>
</organism>
<dbReference type="AlphaFoldDB" id="A0AAZ3Q516"/>